<sequence length="197" mass="21191">MTKDGLLEAVVVNYISHFVLTETLIPLLKSTAAQMDSDVRIVNVSSGYHARVEVDSFVGKKSLNRQYGETMRGKLYGYGVTKLANILHTKHLQSRLRSEGPGITCIALHPGVVATPGAEKHLTSLGFLGRILAKIVIPLFFLSLRQGAINSASAAAGKRIAAAKASADEAERKMYGGVYLMPVGKITEASKYADDET</sequence>
<dbReference type="Gene3D" id="3.40.50.720">
    <property type="entry name" value="NAD(P)-binding Rossmann-like Domain"/>
    <property type="match status" value="1"/>
</dbReference>
<name>A0A0D0CJ37_9AGAR</name>
<dbReference type="PANTHER" id="PTHR24320">
    <property type="entry name" value="RETINOL DEHYDROGENASE"/>
    <property type="match status" value="1"/>
</dbReference>
<dbReference type="HOGENOM" id="CLU_1384306_0_0_1"/>
<comment type="similarity">
    <text evidence="1">Belongs to the short-chain dehydrogenases/reductases (SDR) family.</text>
</comment>
<dbReference type="AlphaFoldDB" id="A0A0D0CJ37"/>
<dbReference type="GO" id="GO:0016491">
    <property type="term" value="F:oxidoreductase activity"/>
    <property type="evidence" value="ECO:0007669"/>
    <property type="project" value="UniProtKB-KW"/>
</dbReference>
<evidence type="ECO:0000256" key="2">
    <source>
        <dbReference type="ARBA" id="ARBA00023002"/>
    </source>
</evidence>
<dbReference type="PANTHER" id="PTHR24320:SF148">
    <property type="entry name" value="NAD(P)-BINDING ROSSMANN-FOLD SUPERFAMILY PROTEIN"/>
    <property type="match status" value="1"/>
</dbReference>
<dbReference type="OrthoDB" id="191139at2759"/>
<accession>A0A0D0CJ37</accession>
<keyword evidence="4" id="KW-1185">Reference proteome</keyword>
<evidence type="ECO:0000256" key="1">
    <source>
        <dbReference type="ARBA" id="ARBA00006484"/>
    </source>
</evidence>
<keyword evidence="2" id="KW-0560">Oxidoreductase</keyword>
<proteinExistence type="inferred from homology"/>
<dbReference type="SUPFAM" id="SSF51735">
    <property type="entry name" value="NAD(P)-binding Rossmann-fold domains"/>
    <property type="match status" value="1"/>
</dbReference>
<dbReference type="InterPro" id="IPR036291">
    <property type="entry name" value="NAD(P)-bd_dom_sf"/>
</dbReference>
<protein>
    <submittedName>
        <fullName evidence="3">Uncharacterized protein</fullName>
    </submittedName>
</protein>
<dbReference type="EMBL" id="KN834766">
    <property type="protein sequence ID" value="KIK62759.1"/>
    <property type="molecule type" value="Genomic_DNA"/>
</dbReference>
<evidence type="ECO:0000313" key="4">
    <source>
        <dbReference type="Proteomes" id="UP000053593"/>
    </source>
</evidence>
<evidence type="ECO:0000313" key="3">
    <source>
        <dbReference type="EMBL" id="KIK62759.1"/>
    </source>
</evidence>
<organism evidence="3 4">
    <name type="scientific">Collybiopsis luxurians FD-317 M1</name>
    <dbReference type="NCBI Taxonomy" id="944289"/>
    <lineage>
        <taxon>Eukaryota</taxon>
        <taxon>Fungi</taxon>
        <taxon>Dikarya</taxon>
        <taxon>Basidiomycota</taxon>
        <taxon>Agaricomycotina</taxon>
        <taxon>Agaricomycetes</taxon>
        <taxon>Agaricomycetidae</taxon>
        <taxon>Agaricales</taxon>
        <taxon>Marasmiineae</taxon>
        <taxon>Omphalotaceae</taxon>
        <taxon>Collybiopsis</taxon>
        <taxon>Collybiopsis luxurians</taxon>
    </lineage>
</organism>
<dbReference type="Proteomes" id="UP000053593">
    <property type="component" value="Unassembled WGS sequence"/>
</dbReference>
<gene>
    <name evidence="3" type="ORF">GYMLUDRAFT_242404</name>
</gene>
<reference evidence="3 4" key="1">
    <citation type="submission" date="2014-04" db="EMBL/GenBank/DDBJ databases">
        <title>Evolutionary Origins and Diversification of the Mycorrhizal Mutualists.</title>
        <authorList>
            <consortium name="DOE Joint Genome Institute"/>
            <consortium name="Mycorrhizal Genomics Consortium"/>
            <person name="Kohler A."/>
            <person name="Kuo A."/>
            <person name="Nagy L.G."/>
            <person name="Floudas D."/>
            <person name="Copeland A."/>
            <person name="Barry K.W."/>
            <person name="Cichocki N."/>
            <person name="Veneault-Fourrey C."/>
            <person name="LaButti K."/>
            <person name="Lindquist E.A."/>
            <person name="Lipzen A."/>
            <person name="Lundell T."/>
            <person name="Morin E."/>
            <person name="Murat C."/>
            <person name="Riley R."/>
            <person name="Ohm R."/>
            <person name="Sun H."/>
            <person name="Tunlid A."/>
            <person name="Henrissat B."/>
            <person name="Grigoriev I.V."/>
            <person name="Hibbett D.S."/>
            <person name="Martin F."/>
        </authorList>
    </citation>
    <scope>NUCLEOTIDE SEQUENCE [LARGE SCALE GENOMIC DNA]</scope>
    <source>
        <strain evidence="3 4">FD-317 M1</strain>
    </source>
</reference>